<dbReference type="EMBL" id="LN721083">
    <property type="protein sequence ID" value="CEP09104.1"/>
    <property type="molecule type" value="Genomic_DNA"/>
</dbReference>
<accession>A0A0B7N1X4</accession>
<dbReference type="AlphaFoldDB" id="A0A0B7N1X4"/>
<name>A0A0B7N1X4_9FUNG</name>
<dbReference type="InterPro" id="IPR003033">
    <property type="entry name" value="SCP2_sterol-bd_dom"/>
</dbReference>
<sequence>MSSESPQLVSNLLLPELERQLTEDQNLWPNVKGLFIVTVTKKKKAAAIWYLLLQGKDIMPLITSSEEDARSGVKGKIRTVKVQVDDADLLNFITGGMTGVKAYMTGKIKVRGDLLLAQRLEEVFEKLGGRERAIEFIKNNEQALAMTNKSKL</sequence>
<evidence type="ECO:0000259" key="1">
    <source>
        <dbReference type="Pfam" id="PF02036"/>
    </source>
</evidence>
<organism evidence="2 3">
    <name type="scientific">Parasitella parasitica</name>
    <dbReference type="NCBI Taxonomy" id="35722"/>
    <lineage>
        <taxon>Eukaryota</taxon>
        <taxon>Fungi</taxon>
        <taxon>Fungi incertae sedis</taxon>
        <taxon>Mucoromycota</taxon>
        <taxon>Mucoromycotina</taxon>
        <taxon>Mucoromycetes</taxon>
        <taxon>Mucorales</taxon>
        <taxon>Mucorineae</taxon>
        <taxon>Mucoraceae</taxon>
        <taxon>Parasitella</taxon>
    </lineage>
</organism>
<reference evidence="2 3" key="1">
    <citation type="submission" date="2014-09" db="EMBL/GenBank/DDBJ databases">
        <authorList>
            <person name="Ellenberger Sabrina"/>
        </authorList>
    </citation>
    <scope>NUCLEOTIDE SEQUENCE [LARGE SCALE GENOMIC DNA]</scope>
    <source>
        <strain evidence="2 3">CBS 412.66</strain>
    </source>
</reference>
<dbReference type="PANTHER" id="PTHR10094">
    <property type="entry name" value="STEROL CARRIER PROTEIN 2 SCP-2 FAMILY PROTEIN"/>
    <property type="match status" value="1"/>
</dbReference>
<dbReference type="Pfam" id="PF02036">
    <property type="entry name" value="SCP2"/>
    <property type="match status" value="1"/>
</dbReference>
<feature type="domain" description="SCP2" evidence="1">
    <location>
        <begin position="18"/>
        <end position="125"/>
    </location>
</feature>
<dbReference type="PANTHER" id="PTHR10094:SF25">
    <property type="entry name" value="SCP2 STEROL-BINDING DOMAIN-CONTAINING PROTEIN 1"/>
    <property type="match status" value="1"/>
</dbReference>
<dbReference type="STRING" id="35722.A0A0B7N1X4"/>
<evidence type="ECO:0000313" key="2">
    <source>
        <dbReference type="EMBL" id="CEP09104.1"/>
    </source>
</evidence>
<gene>
    <name evidence="2" type="primary">PARPA_02559.1 scaffold 4843</name>
</gene>
<dbReference type="Gene3D" id="3.30.1050.10">
    <property type="entry name" value="SCP2 sterol-binding domain"/>
    <property type="match status" value="1"/>
</dbReference>
<dbReference type="SUPFAM" id="SSF55718">
    <property type="entry name" value="SCP-like"/>
    <property type="match status" value="1"/>
</dbReference>
<dbReference type="GO" id="GO:0005829">
    <property type="term" value="C:cytosol"/>
    <property type="evidence" value="ECO:0007669"/>
    <property type="project" value="TreeGrafter"/>
</dbReference>
<dbReference type="InterPro" id="IPR036527">
    <property type="entry name" value="SCP2_sterol-bd_dom_sf"/>
</dbReference>
<dbReference type="OrthoDB" id="10265837at2759"/>
<keyword evidence="3" id="KW-1185">Reference proteome</keyword>
<proteinExistence type="predicted"/>
<evidence type="ECO:0000313" key="3">
    <source>
        <dbReference type="Proteomes" id="UP000054107"/>
    </source>
</evidence>
<dbReference type="Proteomes" id="UP000054107">
    <property type="component" value="Unassembled WGS sequence"/>
</dbReference>
<protein>
    <recommendedName>
        <fullName evidence="1">SCP2 domain-containing protein</fullName>
    </recommendedName>
</protein>